<accession>A0ABN9V968</accession>
<dbReference type="EMBL" id="CAUYUJ010016752">
    <property type="protein sequence ID" value="CAK0868490.1"/>
    <property type="molecule type" value="Genomic_DNA"/>
</dbReference>
<proteinExistence type="predicted"/>
<evidence type="ECO:0000313" key="3">
    <source>
        <dbReference type="Proteomes" id="UP001189429"/>
    </source>
</evidence>
<feature type="compositionally biased region" description="Low complexity" evidence="1">
    <location>
        <begin position="80"/>
        <end position="94"/>
    </location>
</feature>
<name>A0ABN9V968_9DINO</name>
<reference evidence="2" key="1">
    <citation type="submission" date="2023-10" db="EMBL/GenBank/DDBJ databases">
        <authorList>
            <person name="Chen Y."/>
            <person name="Shah S."/>
            <person name="Dougan E. K."/>
            <person name="Thang M."/>
            <person name="Chan C."/>
        </authorList>
    </citation>
    <scope>NUCLEOTIDE SEQUENCE [LARGE SCALE GENOMIC DNA]</scope>
</reference>
<keyword evidence="3" id="KW-1185">Reference proteome</keyword>
<feature type="non-terminal residue" evidence="2">
    <location>
        <position position="94"/>
    </location>
</feature>
<sequence length="94" mass="9843">MSEAQSIQGDALSSGLVRFAEAIAELRGRLGDAGPEPPGWLEHAVGAEAPWPARAPSDDEFTGARSPEAWPAEGAEWLEQAWPAAPRAGQRGAP</sequence>
<gene>
    <name evidence="2" type="ORF">PCOR1329_LOCUS55141</name>
</gene>
<organism evidence="2 3">
    <name type="scientific">Prorocentrum cordatum</name>
    <dbReference type="NCBI Taxonomy" id="2364126"/>
    <lineage>
        <taxon>Eukaryota</taxon>
        <taxon>Sar</taxon>
        <taxon>Alveolata</taxon>
        <taxon>Dinophyceae</taxon>
        <taxon>Prorocentrales</taxon>
        <taxon>Prorocentraceae</taxon>
        <taxon>Prorocentrum</taxon>
    </lineage>
</organism>
<feature type="region of interest" description="Disordered" evidence="1">
    <location>
        <begin position="51"/>
        <end position="94"/>
    </location>
</feature>
<evidence type="ECO:0000256" key="1">
    <source>
        <dbReference type="SAM" id="MobiDB-lite"/>
    </source>
</evidence>
<comment type="caution">
    <text evidence="2">The sequence shown here is derived from an EMBL/GenBank/DDBJ whole genome shotgun (WGS) entry which is preliminary data.</text>
</comment>
<evidence type="ECO:0000313" key="2">
    <source>
        <dbReference type="EMBL" id="CAK0868490.1"/>
    </source>
</evidence>
<protein>
    <submittedName>
        <fullName evidence="2">Uncharacterized protein</fullName>
    </submittedName>
</protein>
<dbReference type="Proteomes" id="UP001189429">
    <property type="component" value="Unassembled WGS sequence"/>
</dbReference>